<dbReference type="PROSITE" id="PS51340">
    <property type="entry name" value="MOSC"/>
    <property type="match status" value="1"/>
</dbReference>
<name>A0A068VES2_COFCA</name>
<dbReference type="STRING" id="49390.A0A068VES2"/>
<feature type="domain" description="MOSC" evidence="1">
    <location>
        <begin position="179"/>
        <end position="339"/>
    </location>
</feature>
<dbReference type="InterPro" id="IPR005302">
    <property type="entry name" value="MoCF_Sase_C"/>
</dbReference>
<dbReference type="GO" id="GO:0030151">
    <property type="term" value="F:molybdenum ion binding"/>
    <property type="evidence" value="ECO:0007669"/>
    <property type="project" value="InterPro"/>
</dbReference>
<dbReference type="SUPFAM" id="SSF50800">
    <property type="entry name" value="PK beta-barrel domain-like"/>
    <property type="match status" value="1"/>
</dbReference>
<gene>
    <name evidence="2" type="ORF">GSCOC_T00007072001</name>
</gene>
<dbReference type="Proteomes" id="UP000295252">
    <property type="component" value="Chromosome XI"/>
</dbReference>
<evidence type="ECO:0000313" key="3">
    <source>
        <dbReference type="Proteomes" id="UP000295252"/>
    </source>
</evidence>
<dbReference type="Pfam" id="PF03473">
    <property type="entry name" value="MOSC"/>
    <property type="match status" value="1"/>
</dbReference>
<evidence type="ECO:0000259" key="1">
    <source>
        <dbReference type="PROSITE" id="PS51340"/>
    </source>
</evidence>
<dbReference type="InterPro" id="IPR005303">
    <property type="entry name" value="MOCOS_middle"/>
</dbReference>
<sequence length="350" mass="39266">MASQEVAAAKVASIFIYPIKSCRGISVSEAPLASTGFRWDRLWMVVNSKGRAYSQRVEPKLALVEVEMPIEAFSDVWEPNNNSILGDSTSKLLKILILPVAFDRRFSFSAQCGPKYLAGDQCSLHPTVVRATGMDLLKIPLAEPSTIADGVSIWEWAGGALDEGNEASEWFSRFLGKPSRLVRFNEASETRPVYSDPVRSYKIKFNDMYPFLLASQGSLDALNDRLEEPIPMNRFRPNILVEGCEPFSEDLWKEISINRLTFYAGELCYRCKIPSINQETAVAGSEPTETLRKFRSDKVLCPDKKPQGRVYFGKMLVCKDSLTQWKSKKIQVGDPVYIHELLPSYNDAAA</sequence>
<dbReference type="Gramene" id="CDP18173">
    <property type="protein sequence ID" value="CDP18173"/>
    <property type="gene ID" value="GSCOC_T00007072001"/>
</dbReference>
<dbReference type="Pfam" id="PF03476">
    <property type="entry name" value="MOSC_N"/>
    <property type="match status" value="2"/>
</dbReference>
<dbReference type="SUPFAM" id="SSF141673">
    <property type="entry name" value="MOSC N-terminal domain-like"/>
    <property type="match status" value="2"/>
</dbReference>
<dbReference type="InParanoid" id="A0A068VES2"/>
<dbReference type="PhylomeDB" id="A0A068VES2"/>
<dbReference type="GO" id="GO:0003824">
    <property type="term" value="F:catalytic activity"/>
    <property type="evidence" value="ECO:0007669"/>
    <property type="project" value="InterPro"/>
</dbReference>
<accession>A0A068VES2</accession>
<keyword evidence="3" id="KW-1185">Reference proteome</keyword>
<organism evidence="2 3">
    <name type="scientific">Coffea canephora</name>
    <name type="common">Robusta coffee</name>
    <dbReference type="NCBI Taxonomy" id="49390"/>
    <lineage>
        <taxon>Eukaryota</taxon>
        <taxon>Viridiplantae</taxon>
        <taxon>Streptophyta</taxon>
        <taxon>Embryophyta</taxon>
        <taxon>Tracheophyta</taxon>
        <taxon>Spermatophyta</taxon>
        <taxon>Magnoliopsida</taxon>
        <taxon>eudicotyledons</taxon>
        <taxon>Gunneridae</taxon>
        <taxon>Pentapetalae</taxon>
        <taxon>asterids</taxon>
        <taxon>lamiids</taxon>
        <taxon>Gentianales</taxon>
        <taxon>Rubiaceae</taxon>
        <taxon>Ixoroideae</taxon>
        <taxon>Gardenieae complex</taxon>
        <taxon>Bertiereae - Coffeeae clade</taxon>
        <taxon>Coffeeae</taxon>
        <taxon>Coffea</taxon>
    </lineage>
</organism>
<protein>
    <recommendedName>
        <fullName evidence="1">MOSC domain-containing protein</fullName>
    </recommendedName>
</protein>
<dbReference type="OrthoDB" id="17255at2759"/>
<dbReference type="GO" id="GO:0032787">
    <property type="term" value="P:monocarboxylic acid metabolic process"/>
    <property type="evidence" value="ECO:0007669"/>
    <property type="project" value="UniProtKB-ARBA"/>
</dbReference>
<dbReference type="PANTHER" id="PTHR14237">
    <property type="entry name" value="MOLYBDOPTERIN COFACTOR SULFURASE MOSC"/>
    <property type="match status" value="1"/>
</dbReference>
<dbReference type="OMA" id="CDEHEPY"/>
<proteinExistence type="predicted"/>
<evidence type="ECO:0000313" key="2">
    <source>
        <dbReference type="EMBL" id="CDP18173.1"/>
    </source>
</evidence>
<dbReference type="PANTHER" id="PTHR14237:SF19">
    <property type="entry name" value="MITOCHONDRIAL AMIDOXIME REDUCING COMPONENT 1"/>
    <property type="match status" value="1"/>
</dbReference>
<dbReference type="EMBL" id="HG739302">
    <property type="protein sequence ID" value="CDP18173.1"/>
    <property type="molecule type" value="Genomic_DNA"/>
</dbReference>
<dbReference type="InterPro" id="IPR011037">
    <property type="entry name" value="Pyrv_Knase-like_insert_dom_sf"/>
</dbReference>
<reference evidence="3" key="1">
    <citation type="journal article" date="2014" name="Science">
        <title>The coffee genome provides insight into the convergent evolution of caffeine biosynthesis.</title>
        <authorList>
            <person name="Denoeud F."/>
            <person name="Carretero-Paulet L."/>
            <person name="Dereeper A."/>
            <person name="Droc G."/>
            <person name="Guyot R."/>
            <person name="Pietrella M."/>
            <person name="Zheng C."/>
            <person name="Alberti A."/>
            <person name="Anthony F."/>
            <person name="Aprea G."/>
            <person name="Aury J.M."/>
            <person name="Bento P."/>
            <person name="Bernard M."/>
            <person name="Bocs S."/>
            <person name="Campa C."/>
            <person name="Cenci A."/>
            <person name="Combes M.C."/>
            <person name="Crouzillat D."/>
            <person name="Da Silva C."/>
            <person name="Daddiego L."/>
            <person name="De Bellis F."/>
            <person name="Dussert S."/>
            <person name="Garsmeur O."/>
            <person name="Gayraud T."/>
            <person name="Guignon V."/>
            <person name="Jahn K."/>
            <person name="Jamilloux V."/>
            <person name="Joet T."/>
            <person name="Labadie K."/>
            <person name="Lan T."/>
            <person name="Leclercq J."/>
            <person name="Lepelley M."/>
            <person name="Leroy T."/>
            <person name="Li L.T."/>
            <person name="Librado P."/>
            <person name="Lopez L."/>
            <person name="Munoz A."/>
            <person name="Noel B."/>
            <person name="Pallavicini A."/>
            <person name="Perrotta G."/>
            <person name="Poncet V."/>
            <person name="Pot D."/>
            <person name="Priyono X."/>
            <person name="Rigoreau M."/>
            <person name="Rouard M."/>
            <person name="Rozas J."/>
            <person name="Tranchant-Dubreuil C."/>
            <person name="VanBuren R."/>
            <person name="Zhang Q."/>
            <person name="Andrade A.C."/>
            <person name="Argout X."/>
            <person name="Bertrand B."/>
            <person name="de Kochko A."/>
            <person name="Graziosi G."/>
            <person name="Henry R.J."/>
            <person name="Jayarama X."/>
            <person name="Ming R."/>
            <person name="Nagai C."/>
            <person name="Rounsley S."/>
            <person name="Sankoff D."/>
            <person name="Giuliano G."/>
            <person name="Albert V.A."/>
            <person name="Wincker P."/>
            <person name="Lashermes P."/>
        </authorList>
    </citation>
    <scope>NUCLEOTIDE SEQUENCE [LARGE SCALE GENOMIC DNA]</scope>
    <source>
        <strain evidence="3">cv. DH200-94</strain>
    </source>
</reference>
<dbReference type="GO" id="GO:0030170">
    <property type="term" value="F:pyridoxal phosphate binding"/>
    <property type="evidence" value="ECO:0007669"/>
    <property type="project" value="InterPro"/>
</dbReference>
<dbReference type="AlphaFoldDB" id="A0A068VES2"/>